<keyword evidence="13 14" id="KW-0998">Cell outer membrane</keyword>
<dbReference type="PANTHER" id="PTHR32552">
    <property type="entry name" value="FERRICHROME IRON RECEPTOR-RELATED"/>
    <property type="match status" value="1"/>
</dbReference>
<dbReference type="GO" id="GO:0038023">
    <property type="term" value="F:signaling receptor activity"/>
    <property type="evidence" value="ECO:0007669"/>
    <property type="project" value="InterPro"/>
</dbReference>
<evidence type="ECO:0000256" key="16">
    <source>
        <dbReference type="RuleBase" id="RU003357"/>
    </source>
</evidence>
<dbReference type="InterPro" id="IPR037066">
    <property type="entry name" value="Plug_dom_sf"/>
</dbReference>
<dbReference type="NCBIfam" id="TIGR01783">
    <property type="entry name" value="TonB-siderophor"/>
    <property type="match status" value="1"/>
</dbReference>
<evidence type="ECO:0000256" key="8">
    <source>
        <dbReference type="ARBA" id="ARBA00023004"/>
    </source>
</evidence>
<protein>
    <submittedName>
        <fullName evidence="19">Ligand-gated channel</fullName>
    </submittedName>
</protein>
<dbReference type="InterPro" id="IPR011662">
    <property type="entry name" value="Secretin/TonB_short_N"/>
</dbReference>
<gene>
    <name evidence="19" type="ORF">TUM18999_06630</name>
    <name evidence="20" type="ORF">TUM20286_33140</name>
</gene>
<dbReference type="Gene3D" id="2.170.130.10">
    <property type="entry name" value="TonB-dependent receptor, plug domain"/>
    <property type="match status" value="1"/>
</dbReference>
<dbReference type="Proteomes" id="UP000509383">
    <property type="component" value="Chromosome"/>
</dbReference>
<evidence type="ECO:0000256" key="5">
    <source>
        <dbReference type="ARBA" id="ARBA00022496"/>
    </source>
</evidence>
<feature type="domain" description="Secretin/TonB short N-terminal" evidence="18">
    <location>
        <begin position="54"/>
        <end position="105"/>
    </location>
</feature>
<evidence type="ECO:0000256" key="3">
    <source>
        <dbReference type="ARBA" id="ARBA00022448"/>
    </source>
</evidence>
<evidence type="ECO:0000256" key="10">
    <source>
        <dbReference type="ARBA" id="ARBA00023077"/>
    </source>
</evidence>
<evidence type="ECO:0000313" key="20">
    <source>
        <dbReference type="EMBL" id="GJN53562.1"/>
    </source>
</evidence>
<keyword evidence="11 14" id="KW-0472">Membrane</keyword>
<dbReference type="EMBL" id="AP023189">
    <property type="protein sequence ID" value="BCG22472.1"/>
    <property type="molecule type" value="Genomic_DNA"/>
</dbReference>
<evidence type="ECO:0000256" key="13">
    <source>
        <dbReference type="ARBA" id="ARBA00023237"/>
    </source>
</evidence>
<evidence type="ECO:0000313" key="22">
    <source>
        <dbReference type="Proteomes" id="UP001054892"/>
    </source>
</evidence>
<dbReference type="CDD" id="cd01347">
    <property type="entry name" value="ligand_gated_channel"/>
    <property type="match status" value="1"/>
</dbReference>
<dbReference type="InterPro" id="IPR036942">
    <property type="entry name" value="Beta-barrel_TonB_sf"/>
</dbReference>
<dbReference type="PROSITE" id="PS01156">
    <property type="entry name" value="TONB_DEPENDENT_REC_2"/>
    <property type="match status" value="1"/>
</dbReference>
<proteinExistence type="inferred from homology"/>
<evidence type="ECO:0000256" key="1">
    <source>
        <dbReference type="ARBA" id="ARBA00004571"/>
    </source>
</evidence>
<dbReference type="PROSITE" id="PS52016">
    <property type="entry name" value="TONB_DEPENDENT_REC_3"/>
    <property type="match status" value="1"/>
</dbReference>
<evidence type="ECO:0000256" key="17">
    <source>
        <dbReference type="SAM" id="SignalP"/>
    </source>
</evidence>
<sequence>MTFAFRPSFRPSLLAVAIVLSSLSAHAVAETQQYKLPAAPMASTLSRIASEAGIVLSIDPSLTSGKTSQPVQGEYNAEGALRAALSGSGLQLVKSPAGTFSLEPLAETGLALPDVNVNARAAAQDGSAAAGYRTENVKNVGALGGMRLQDTPYSISVVSKEMLQNTQTTSTDDVFKRNPFTQLYSPKNAGYASAVAIRGFSSAGNLSIANDGLRYSTGFDSGNFVEEMEQIEILTGLSGFLYGPANPGGLVNYVIKRPTYERYNSVTLGNAGGENYYLHGDFGGPIDDQGVFAYRVNVLTQDGETAIDLQKRRRQMISLALDWNVSDDLLIQFDASHKKNEVRGLSSYWYFGNQSFRPDAKDLDNDKLYSQRWAFSDSEHDRVGSRFNWRLDDVFTLRGALGYSQYTQEYVYTGPTVYSAGAYTQPLYAFAPEETEETSGNLFLDAAFNTGSIGHKATLGYQGNIVRVRNYTDHIPYTSGTFCGVAGMGPQYQDVACGASPFSSTPQVSKPSYSIGHGDQLLASRTESNNYLIGDVITFNEQWSAILGVTHTQIETFNDNFVWATAMPAFFPRQQTTYDESKTSPHVSLIYKPTTWLTTYATYIEGLQAGGIAPNGTINSGAAMSPEVSEQYEIGAKAQWGEALFTLALFNIDKPNAYTNAANFYVQDGRQENNGLEFGVTGKVLPELTLVGGITLLDPEVKKSSVAANEGQKPTNVASQLAKLYAEYDVNDLPGFALTGGAYYTGKQYADEANHYSLPSFTTFDAGARYRMPVADNTLTLRANVSNLANKEYWLNSSYLGDPRTLTFSAQLEF</sequence>
<keyword evidence="4 14" id="KW-1134">Transmembrane beta strand</keyword>
<dbReference type="GO" id="GO:0015344">
    <property type="term" value="F:siderophore uptake transmembrane transporter activity"/>
    <property type="evidence" value="ECO:0007669"/>
    <property type="project" value="TreeGrafter"/>
</dbReference>
<dbReference type="Pfam" id="PF00593">
    <property type="entry name" value="TonB_dep_Rec_b-barrel"/>
    <property type="match status" value="1"/>
</dbReference>
<evidence type="ECO:0000313" key="21">
    <source>
        <dbReference type="Proteomes" id="UP000509383"/>
    </source>
</evidence>
<evidence type="ECO:0000256" key="4">
    <source>
        <dbReference type="ARBA" id="ARBA00022452"/>
    </source>
</evidence>
<keyword evidence="12" id="KW-0675">Receptor</keyword>
<dbReference type="GO" id="GO:0009279">
    <property type="term" value="C:cell outer membrane"/>
    <property type="evidence" value="ECO:0007669"/>
    <property type="project" value="UniProtKB-SubCell"/>
</dbReference>
<keyword evidence="5" id="KW-0410">Iron transport</keyword>
<dbReference type="InterPro" id="IPR039426">
    <property type="entry name" value="TonB-dep_rcpt-like"/>
</dbReference>
<dbReference type="AlphaFoldDB" id="A0A6J4DY98"/>
<keyword evidence="10 16" id="KW-0798">TonB box</keyword>
<keyword evidence="7 17" id="KW-0732">Signal</keyword>
<dbReference type="InterPro" id="IPR010105">
    <property type="entry name" value="TonB_sidphr_rcpt"/>
</dbReference>
<accession>A0A6J4DY98</accession>
<comment type="similarity">
    <text evidence="2 14 16">Belongs to the TonB-dependent receptor family.</text>
</comment>
<dbReference type="Pfam" id="PF07715">
    <property type="entry name" value="Plug"/>
    <property type="match status" value="1"/>
</dbReference>
<evidence type="ECO:0000256" key="9">
    <source>
        <dbReference type="ARBA" id="ARBA00023065"/>
    </source>
</evidence>
<dbReference type="SUPFAM" id="SSF56935">
    <property type="entry name" value="Porins"/>
    <property type="match status" value="1"/>
</dbReference>
<evidence type="ECO:0000256" key="2">
    <source>
        <dbReference type="ARBA" id="ARBA00009810"/>
    </source>
</evidence>
<organism evidence="19 21">
    <name type="scientific">Pseudomonas tohonis</name>
    <dbReference type="NCBI Taxonomy" id="2725477"/>
    <lineage>
        <taxon>Bacteria</taxon>
        <taxon>Pseudomonadati</taxon>
        <taxon>Pseudomonadota</taxon>
        <taxon>Gammaproteobacteria</taxon>
        <taxon>Pseudomonadales</taxon>
        <taxon>Pseudomonadaceae</taxon>
        <taxon>Pseudomonas</taxon>
    </lineage>
</organism>
<evidence type="ECO:0000256" key="15">
    <source>
        <dbReference type="PROSITE-ProRule" id="PRU10144"/>
    </source>
</evidence>
<keyword evidence="3 14" id="KW-0813">Transport</keyword>
<feature type="chain" id="PRO_5026647928" evidence="17">
    <location>
        <begin position="28"/>
        <end position="814"/>
    </location>
</feature>
<evidence type="ECO:0000256" key="12">
    <source>
        <dbReference type="ARBA" id="ARBA00023170"/>
    </source>
</evidence>
<evidence type="ECO:0000256" key="7">
    <source>
        <dbReference type="ARBA" id="ARBA00022729"/>
    </source>
</evidence>
<feature type="short sequence motif" description="TonB C-terminal box" evidence="15">
    <location>
        <begin position="797"/>
        <end position="814"/>
    </location>
</feature>
<dbReference type="PANTHER" id="PTHR32552:SF82">
    <property type="entry name" value="FCUA PROTEIN"/>
    <property type="match status" value="1"/>
</dbReference>
<name>A0A6J4DY98_9PSED</name>
<dbReference type="InterPro" id="IPR010917">
    <property type="entry name" value="TonB_rcpt_CS"/>
</dbReference>
<evidence type="ECO:0000256" key="6">
    <source>
        <dbReference type="ARBA" id="ARBA00022692"/>
    </source>
</evidence>
<dbReference type="RefSeq" id="WP_173177502.1">
    <property type="nucleotide sequence ID" value="NZ_AP023189.1"/>
</dbReference>
<dbReference type="KEGG" id="ptw:TUM18999_06630"/>
<keyword evidence="22" id="KW-1185">Reference proteome</keyword>
<evidence type="ECO:0000256" key="11">
    <source>
        <dbReference type="ARBA" id="ARBA00023136"/>
    </source>
</evidence>
<dbReference type="EMBL" id="BQKM01000007">
    <property type="protein sequence ID" value="GJN53562.1"/>
    <property type="molecule type" value="Genomic_DNA"/>
</dbReference>
<keyword evidence="8" id="KW-0408">Iron</keyword>
<dbReference type="SMART" id="SM00965">
    <property type="entry name" value="STN"/>
    <property type="match status" value="1"/>
</dbReference>
<feature type="signal peptide" evidence="17">
    <location>
        <begin position="1"/>
        <end position="27"/>
    </location>
</feature>
<dbReference type="Gene3D" id="3.55.50.30">
    <property type="match status" value="1"/>
</dbReference>
<reference evidence="19 21" key="1">
    <citation type="submission" date="2020-05" db="EMBL/GenBank/DDBJ databases">
        <title>Characterization of novel class B3 metallo-beta-lactamase from novel Pseudomonas species.</title>
        <authorList>
            <person name="Yamada K."/>
            <person name="Aoki K."/>
            <person name="Ishii Y."/>
        </authorList>
    </citation>
    <scope>NUCLEOTIDE SEQUENCE [LARGE SCALE GENOMIC DNA]</scope>
    <source>
        <strain evidence="19 21">TUM18999</strain>
        <strain evidence="20 22">TUM20286</strain>
    </source>
</reference>
<dbReference type="GO" id="GO:0015891">
    <property type="term" value="P:siderophore transport"/>
    <property type="evidence" value="ECO:0007669"/>
    <property type="project" value="InterPro"/>
</dbReference>
<keyword evidence="6 14" id="KW-0812">Transmembrane</keyword>
<dbReference type="Gene3D" id="2.40.170.20">
    <property type="entry name" value="TonB-dependent receptor, beta-barrel domain"/>
    <property type="match status" value="1"/>
</dbReference>
<evidence type="ECO:0000313" key="19">
    <source>
        <dbReference type="EMBL" id="BCG22472.1"/>
    </source>
</evidence>
<dbReference type="Proteomes" id="UP001054892">
    <property type="component" value="Unassembled WGS sequence"/>
</dbReference>
<dbReference type="InterPro" id="IPR012910">
    <property type="entry name" value="Plug_dom"/>
</dbReference>
<dbReference type="InterPro" id="IPR000531">
    <property type="entry name" value="Beta-barrel_TonB"/>
</dbReference>
<evidence type="ECO:0000259" key="18">
    <source>
        <dbReference type="SMART" id="SM00965"/>
    </source>
</evidence>
<evidence type="ECO:0000256" key="14">
    <source>
        <dbReference type="PROSITE-ProRule" id="PRU01360"/>
    </source>
</evidence>
<keyword evidence="9" id="KW-0406">Ion transport</keyword>
<comment type="subcellular location">
    <subcellularLocation>
        <location evidence="1 14">Cell outer membrane</location>
        <topology evidence="1 14">Multi-pass membrane protein</topology>
    </subcellularLocation>
</comment>